<name>A0A4U0UYT7_9PEZI</name>
<dbReference type="STRING" id="329885.A0A4U0UYT7"/>
<comment type="catalytic activity">
    <reaction evidence="10">
        <text>N(4)-(alpha-D-Man-(1-&gt;2)-alpha-D-Man-(1-&gt;2)-alpha-D-Man-(1-&gt;3)-[alpha-D-Man-(1-&gt;2)-alpha-D-Man-(1-&gt;3)-[alpha-D-Man-(1-&gt;2)-alpha-D-Man-(1-&gt;6)]-alpha-D-Man-(1-&gt;6)]-beta-D-Man-(1-&gt;4)-beta-D-GlcNAc-(1-&gt;4)-beta-D-GlcNAc)-L-asparaginyl-[protein] (N-glucan mannose isomer 9A1,2,3B1,2,3) + 4 H2O = N(4)-(alpha-D-Man-(1-&gt;3)-[alpha-D-Man-(1-&gt;3)-[alpha-D-Man-(1-&gt;6)]-alpha-D-Man-(1-&gt;6)]-beta-D-Man-(1-&gt;4)-beta-D-GlcNAc-(1-&gt;4)-beta-D-GlcNAc)-L-asparaginyl-[protein] (N-glucan mannose isomer 5A1,2) + 4 beta-D-mannose</text>
        <dbReference type="Rhea" id="RHEA:56008"/>
        <dbReference type="Rhea" id="RHEA-COMP:14356"/>
        <dbReference type="Rhea" id="RHEA-COMP:14367"/>
        <dbReference type="ChEBI" id="CHEBI:15377"/>
        <dbReference type="ChEBI" id="CHEBI:28563"/>
        <dbReference type="ChEBI" id="CHEBI:59087"/>
        <dbReference type="ChEBI" id="CHEBI:139493"/>
        <dbReference type="EC" id="3.2.1.113"/>
    </reaction>
</comment>
<evidence type="ECO:0000256" key="1">
    <source>
        <dbReference type="ARBA" id="ARBA00001913"/>
    </source>
</evidence>
<keyword evidence="4 14" id="KW-0732">Signal</keyword>
<dbReference type="GO" id="GO:0005783">
    <property type="term" value="C:endoplasmic reticulum"/>
    <property type="evidence" value="ECO:0007669"/>
    <property type="project" value="TreeGrafter"/>
</dbReference>
<dbReference type="Pfam" id="PF01532">
    <property type="entry name" value="Glyco_hydro_47"/>
    <property type="match status" value="1"/>
</dbReference>
<dbReference type="EMBL" id="NAJP01000030">
    <property type="protein sequence ID" value="TKA40942.1"/>
    <property type="molecule type" value="Genomic_DNA"/>
</dbReference>
<evidence type="ECO:0000256" key="2">
    <source>
        <dbReference type="ARBA" id="ARBA00004922"/>
    </source>
</evidence>
<evidence type="ECO:0000256" key="3">
    <source>
        <dbReference type="ARBA" id="ARBA00007658"/>
    </source>
</evidence>
<keyword evidence="7" id="KW-0325">Glycoprotein</keyword>
<keyword evidence="5 13" id="KW-0378">Hydrolase</keyword>
<evidence type="ECO:0000256" key="12">
    <source>
        <dbReference type="PIRSR" id="PIRSR601382-3"/>
    </source>
</evidence>
<comment type="caution">
    <text evidence="15">The sequence shown here is derived from an EMBL/GenBank/DDBJ whole genome shotgun (WGS) entry which is preliminary data.</text>
</comment>
<feature type="signal peptide" evidence="14">
    <location>
        <begin position="1"/>
        <end position="17"/>
    </location>
</feature>
<dbReference type="SUPFAM" id="SSF48225">
    <property type="entry name" value="Seven-hairpin glycosidases"/>
    <property type="match status" value="1"/>
</dbReference>
<dbReference type="FunFam" id="1.50.10.10:FF:000047">
    <property type="entry name" value="Mannosyl-oligosaccharide alpha-1,2-mannosidase"/>
    <property type="match status" value="1"/>
</dbReference>
<evidence type="ECO:0000313" key="16">
    <source>
        <dbReference type="Proteomes" id="UP000310066"/>
    </source>
</evidence>
<keyword evidence="6 12" id="KW-1015">Disulfide bond</keyword>
<protein>
    <recommendedName>
        <fullName evidence="13">alpha-1,2-Mannosidase</fullName>
        <ecNumber evidence="13">3.2.1.-</ecNumber>
    </recommendedName>
</protein>
<dbReference type="InterPro" id="IPR001382">
    <property type="entry name" value="Glyco_hydro_47"/>
</dbReference>
<feature type="disulfide bond" evidence="12">
    <location>
        <begin position="431"/>
        <end position="460"/>
    </location>
</feature>
<dbReference type="GO" id="GO:0004571">
    <property type="term" value="F:mannosyl-oligosaccharide 1,2-alpha-mannosidase activity"/>
    <property type="evidence" value="ECO:0007669"/>
    <property type="project" value="UniProtKB-EC"/>
</dbReference>
<dbReference type="GO" id="GO:0005975">
    <property type="term" value="P:carbohydrate metabolic process"/>
    <property type="evidence" value="ECO:0007669"/>
    <property type="project" value="InterPro"/>
</dbReference>
<dbReference type="GO" id="GO:0016020">
    <property type="term" value="C:membrane"/>
    <property type="evidence" value="ECO:0007669"/>
    <property type="project" value="InterPro"/>
</dbReference>
<dbReference type="UniPathway" id="UPA00378"/>
<evidence type="ECO:0000256" key="5">
    <source>
        <dbReference type="ARBA" id="ARBA00022801"/>
    </source>
</evidence>
<evidence type="ECO:0000256" key="7">
    <source>
        <dbReference type="ARBA" id="ARBA00023180"/>
    </source>
</evidence>
<organism evidence="15 16">
    <name type="scientific">Friedmanniomyces endolithicus</name>
    <dbReference type="NCBI Taxonomy" id="329885"/>
    <lineage>
        <taxon>Eukaryota</taxon>
        <taxon>Fungi</taxon>
        <taxon>Dikarya</taxon>
        <taxon>Ascomycota</taxon>
        <taxon>Pezizomycotina</taxon>
        <taxon>Dothideomycetes</taxon>
        <taxon>Dothideomycetidae</taxon>
        <taxon>Mycosphaerellales</taxon>
        <taxon>Teratosphaeriaceae</taxon>
        <taxon>Friedmanniomyces</taxon>
    </lineage>
</organism>
<dbReference type="GO" id="GO:0005509">
    <property type="term" value="F:calcium ion binding"/>
    <property type="evidence" value="ECO:0007669"/>
    <property type="project" value="InterPro"/>
</dbReference>
<sequence>MASYILYLSLSAALVAAESSFTSPPASWSESVGGWWPAPSSVTESSGPIIPSYTTPAVTTSLSSVPEYTYTSSLGPSGTAVATTVAPFPNATSSAGSPSSTSGHVVLPACKPIQYAFPAGQGGNAERAAAIKEAYLYGWEAYVKFAFGKDELQPLNGSGVNDWYGWGVTIVDAIDTAIIMNLTDVVAQQLAFIQKIDFTTTTYGPVEIFDVSIRYLGGLISAYDLLKSGQFFNDYPQNQIEALLSQAVSLADKIAFGFNTPTGLSSANVNFTSNQPVFATYTIAATNVTYNSTNTASTGTYILDWSRLSDLTGNQTYRQLAERAENYLVNPSPAPVYPGLVGTQFDIDTGRMLTFDGGFEAGVDSFLEYLLKSYQYQVSATTTQYKDFWLQAAQSAREYIALHPFGFPDLTFLSQLDVNGTIALTQDDFTCFAGGNFLLGARLLDMPDLLDLGLAVTDGCHQTYNTTLTGLGPIQWRWYNASNLAYDPRDDIDAPERKFAAKYGYFIPNGEEGWASRPEPTESLFYAYRITGDSRWAEYAWQNFLAINETARNANGFATVNNVNEPFGGSMTNALDSFFFAEVMKYLYLIFSDPSLIDLAEWVFNTEAHPFPVQCGGGNGSSVPGAANGTTPSLAGYA</sequence>
<reference evidence="15 16" key="1">
    <citation type="submission" date="2017-03" db="EMBL/GenBank/DDBJ databases">
        <title>Genomes of endolithic fungi from Antarctica.</title>
        <authorList>
            <person name="Coleine C."/>
            <person name="Masonjones S."/>
            <person name="Stajich J.E."/>
        </authorList>
    </citation>
    <scope>NUCLEOTIDE SEQUENCE [LARGE SCALE GENOMIC DNA]</scope>
    <source>
        <strain evidence="15 16">CCFEE 5311</strain>
    </source>
</reference>
<evidence type="ECO:0000256" key="10">
    <source>
        <dbReference type="ARBA" id="ARBA00048605"/>
    </source>
</evidence>
<gene>
    <name evidence="15" type="ORF">B0A54_07854</name>
</gene>
<dbReference type="Gene3D" id="1.50.10.10">
    <property type="match status" value="1"/>
</dbReference>
<dbReference type="InterPro" id="IPR036026">
    <property type="entry name" value="Seven-hairpin_glycosidases"/>
</dbReference>
<keyword evidence="11" id="KW-0479">Metal-binding</keyword>
<evidence type="ECO:0000256" key="6">
    <source>
        <dbReference type="ARBA" id="ARBA00023157"/>
    </source>
</evidence>
<evidence type="ECO:0000256" key="9">
    <source>
        <dbReference type="ARBA" id="ARBA00047669"/>
    </source>
</evidence>
<evidence type="ECO:0000256" key="4">
    <source>
        <dbReference type="ARBA" id="ARBA00022729"/>
    </source>
</evidence>
<evidence type="ECO:0000256" key="14">
    <source>
        <dbReference type="SAM" id="SignalP"/>
    </source>
</evidence>
<comment type="catalytic activity">
    <reaction evidence="9">
        <text>N(4)-(alpha-D-Man-(1-&gt;2)-alpha-D-Man-(1-&gt;2)-alpha-D-Man-(1-&gt;3)-[alpha-D-Man-(1-&gt;3)-[alpha-D-Man-(1-&gt;2)-alpha-D-Man-(1-&gt;6)]-alpha-D-Man-(1-&gt;6)]-beta-D-Man-(1-&gt;4)-beta-D-GlcNAc-(1-&gt;4)-beta-D-GlcNAc)-L-asparaginyl-[protein] (N-glucan mannose isomer 8A1,2,3B1,3) + 3 H2O = N(4)-(alpha-D-Man-(1-&gt;3)-[alpha-D-Man-(1-&gt;3)-[alpha-D-Man-(1-&gt;6)]-alpha-D-Man-(1-&gt;6)]-beta-D-Man-(1-&gt;4)-beta-D-GlcNAc-(1-&gt;4)-beta-D-GlcNAc)-L-asparaginyl-[protein] (N-glucan mannose isomer 5A1,2) + 3 beta-D-mannose</text>
        <dbReference type="Rhea" id="RHEA:56028"/>
        <dbReference type="Rhea" id="RHEA-COMP:14358"/>
        <dbReference type="Rhea" id="RHEA-COMP:14367"/>
        <dbReference type="ChEBI" id="CHEBI:15377"/>
        <dbReference type="ChEBI" id="CHEBI:28563"/>
        <dbReference type="ChEBI" id="CHEBI:59087"/>
        <dbReference type="ChEBI" id="CHEBI:60628"/>
        <dbReference type="EC" id="3.2.1.113"/>
    </reaction>
</comment>
<evidence type="ECO:0000313" key="15">
    <source>
        <dbReference type="EMBL" id="TKA40942.1"/>
    </source>
</evidence>
<dbReference type="PRINTS" id="PR00747">
    <property type="entry name" value="GLYHDRLASE47"/>
</dbReference>
<feature type="chain" id="PRO_5020402529" description="alpha-1,2-Mannosidase" evidence="14">
    <location>
        <begin position="18"/>
        <end position="638"/>
    </location>
</feature>
<dbReference type="PANTHER" id="PTHR11742">
    <property type="entry name" value="MANNOSYL-OLIGOSACCHARIDE ALPHA-1,2-MANNOSIDASE-RELATED"/>
    <property type="match status" value="1"/>
</dbReference>
<dbReference type="InterPro" id="IPR050749">
    <property type="entry name" value="Glycosyl_Hydrolase_47"/>
</dbReference>
<feature type="binding site" evidence="11">
    <location>
        <position position="606"/>
    </location>
    <ligand>
        <name>Ca(2+)</name>
        <dbReference type="ChEBI" id="CHEBI:29108"/>
    </ligand>
</feature>
<dbReference type="OrthoDB" id="8118055at2759"/>
<evidence type="ECO:0000256" key="8">
    <source>
        <dbReference type="ARBA" id="ARBA00023295"/>
    </source>
</evidence>
<dbReference type="AlphaFoldDB" id="A0A4U0UYT7"/>
<dbReference type="EC" id="3.2.1.-" evidence="13"/>
<comment type="cofactor">
    <cofactor evidence="1 11">
        <name>Ca(2+)</name>
        <dbReference type="ChEBI" id="CHEBI:29108"/>
    </cofactor>
</comment>
<comment type="similarity">
    <text evidence="3 13">Belongs to the glycosyl hydrolase 47 family.</text>
</comment>
<comment type="pathway">
    <text evidence="2">Protein modification; protein glycosylation.</text>
</comment>
<proteinExistence type="inferred from homology"/>
<dbReference type="Proteomes" id="UP000310066">
    <property type="component" value="Unassembled WGS sequence"/>
</dbReference>
<dbReference type="GO" id="GO:0036503">
    <property type="term" value="P:ERAD pathway"/>
    <property type="evidence" value="ECO:0007669"/>
    <property type="project" value="UniProtKB-ARBA"/>
</dbReference>
<accession>A0A4U0UYT7</accession>
<evidence type="ECO:0000256" key="11">
    <source>
        <dbReference type="PIRSR" id="PIRSR601382-2"/>
    </source>
</evidence>
<dbReference type="InterPro" id="IPR012341">
    <property type="entry name" value="6hp_glycosidase-like_sf"/>
</dbReference>
<keyword evidence="11" id="KW-0106">Calcium</keyword>
<dbReference type="PANTHER" id="PTHR11742:SF101">
    <property type="entry name" value="MANNOSYL-OLIGOSACCHARIDE ALPHA-1,2-MANNOSIDASE 1B"/>
    <property type="match status" value="1"/>
</dbReference>
<evidence type="ECO:0000256" key="13">
    <source>
        <dbReference type="RuleBase" id="RU361193"/>
    </source>
</evidence>
<keyword evidence="8 13" id="KW-0326">Glycosidase</keyword>